<dbReference type="InterPro" id="IPR036249">
    <property type="entry name" value="Thioredoxin-like_sf"/>
</dbReference>
<keyword evidence="3" id="KW-1185">Reference proteome</keyword>
<evidence type="ECO:0000259" key="1">
    <source>
        <dbReference type="Pfam" id="PF13409"/>
    </source>
</evidence>
<name>A0ABP1FXI4_9CHLO</name>
<dbReference type="Gene3D" id="1.20.1050.10">
    <property type="match status" value="1"/>
</dbReference>
<dbReference type="Pfam" id="PF13409">
    <property type="entry name" value="GST_N_2"/>
    <property type="match status" value="1"/>
</dbReference>
<dbReference type="InterPro" id="IPR004045">
    <property type="entry name" value="Glutathione_S-Trfase_N"/>
</dbReference>
<comment type="caution">
    <text evidence="2">The sequence shown here is derived from an EMBL/GenBank/DDBJ whole genome shotgun (WGS) entry which is preliminary data.</text>
</comment>
<protein>
    <submittedName>
        <fullName evidence="2">G7311 protein</fullName>
    </submittedName>
</protein>
<dbReference type="SUPFAM" id="SSF52833">
    <property type="entry name" value="Thioredoxin-like"/>
    <property type="match status" value="1"/>
</dbReference>
<reference evidence="2 3" key="1">
    <citation type="submission" date="2024-06" db="EMBL/GenBank/DDBJ databases">
        <authorList>
            <person name="Kraege A."/>
            <person name="Thomma B."/>
        </authorList>
    </citation>
    <scope>NUCLEOTIDE SEQUENCE [LARGE SCALE GENOMIC DNA]</scope>
</reference>
<dbReference type="EMBL" id="CAXHTA020000011">
    <property type="protein sequence ID" value="CAL5224600.1"/>
    <property type="molecule type" value="Genomic_DNA"/>
</dbReference>
<dbReference type="Proteomes" id="UP001497392">
    <property type="component" value="Unassembled WGS sequence"/>
</dbReference>
<sequence>MGNETAELVSLPVSPWTVKALWALDFNKAHYKTTSYTPLSGESWLRRKTGKKEELITVPVMFAPEGTLMDSFDIAQWADAHSKRDDGAKLFPAGQLEVIRKWDRASNDILEHWRALLFTKLQKDKALRRQMMPPILNSLGPITDWLSSRQIGAFSAKYDEVSRASSAAKAEKALQELREAVKANNGYVLGTFSYADITMAVAANAIDPIGPPISKAPAPMRLPCAPEWKTQYADLAEYKDRIFKEHFPSTQ</sequence>
<gene>
    <name evidence="2" type="primary">g7311</name>
    <name evidence="2" type="ORF">VP750_LOCUS6259</name>
</gene>
<dbReference type="InterPro" id="IPR036282">
    <property type="entry name" value="Glutathione-S-Trfase_C_sf"/>
</dbReference>
<dbReference type="Gene3D" id="3.40.30.10">
    <property type="entry name" value="Glutaredoxin"/>
    <property type="match status" value="1"/>
</dbReference>
<accession>A0ABP1FXI4</accession>
<organism evidence="2 3">
    <name type="scientific">Coccomyxa viridis</name>
    <dbReference type="NCBI Taxonomy" id="1274662"/>
    <lineage>
        <taxon>Eukaryota</taxon>
        <taxon>Viridiplantae</taxon>
        <taxon>Chlorophyta</taxon>
        <taxon>core chlorophytes</taxon>
        <taxon>Trebouxiophyceae</taxon>
        <taxon>Trebouxiophyceae incertae sedis</taxon>
        <taxon>Coccomyxaceae</taxon>
        <taxon>Coccomyxa</taxon>
    </lineage>
</organism>
<dbReference type="SUPFAM" id="SSF47616">
    <property type="entry name" value="GST C-terminal domain-like"/>
    <property type="match status" value="1"/>
</dbReference>
<evidence type="ECO:0000313" key="3">
    <source>
        <dbReference type="Proteomes" id="UP001497392"/>
    </source>
</evidence>
<proteinExistence type="predicted"/>
<evidence type="ECO:0000313" key="2">
    <source>
        <dbReference type="EMBL" id="CAL5224600.1"/>
    </source>
</evidence>
<feature type="domain" description="GST N-terminal" evidence="1">
    <location>
        <begin position="14"/>
        <end position="80"/>
    </location>
</feature>